<evidence type="ECO:0000313" key="3">
    <source>
        <dbReference type="Proteomes" id="UP000332933"/>
    </source>
</evidence>
<dbReference type="EMBL" id="VJMH01005341">
    <property type="protein sequence ID" value="KAF0697130.1"/>
    <property type="molecule type" value="Genomic_DNA"/>
</dbReference>
<dbReference type="EMBL" id="CAADRA010005362">
    <property type="protein sequence ID" value="VFT88978.1"/>
    <property type="molecule type" value="Genomic_DNA"/>
</dbReference>
<protein>
    <submittedName>
        <fullName evidence="2">Aste57867_12124 protein</fullName>
    </submittedName>
</protein>
<organism evidence="2 3">
    <name type="scientific">Aphanomyces stellatus</name>
    <dbReference type="NCBI Taxonomy" id="120398"/>
    <lineage>
        <taxon>Eukaryota</taxon>
        <taxon>Sar</taxon>
        <taxon>Stramenopiles</taxon>
        <taxon>Oomycota</taxon>
        <taxon>Saprolegniomycetes</taxon>
        <taxon>Saprolegniales</taxon>
        <taxon>Verrucalvaceae</taxon>
        <taxon>Aphanomyces</taxon>
    </lineage>
</organism>
<reference evidence="2 3" key="1">
    <citation type="submission" date="2019-03" db="EMBL/GenBank/DDBJ databases">
        <authorList>
            <person name="Gaulin E."/>
            <person name="Dumas B."/>
        </authorList>
    </citation>
    <scope>NUCLEOTIDE SEQUENCE [LARGE SCALE GENOMIC DNA]</scope>
    <source>
        <strain evidence="2">CBS 568.67</strain>
    </source>
</reference>
<name>A0A485KWR2_9STRA</name>
<gene>
    <name evidence="2" type="primary">Aste57867_12124</name>
    <name evidence="1" type="ORF">As57867_012079</name>
    <name evidence="2" type="ORF">ASTE57867_12124</name>
</gene>
<reference evidence="1" key="2">
    <citation type="submission" date="2019-06" db="EMBL/GenBank/DDBJ databases">
        <title>Genomics analysis of Aphanomyces spp. identifies a new class of oomycete effector associated with host adaptation.</title>
        <authorList>
            <person name="Gaulin E."/>
        </authorList>
    </citation>
    <scope>NUCLEOTIDE SEQUENCE</scope>
    <source>
        <strain evidence="1">CBS 578.67</strain>
    </source>
</reference>
<evidence type="ECO:0000313" key="1">
    <source>
        <dbReference type="EMBL" id="KAF0697130.1"/>
    </source>
</evidence>
<sequence length="149" mass="16881">MTQLEDIAVHTHNLANSTDEIAQMDLDGCMAVFDHAFEIFCEQNPDITNTNNPVSVLPPRPVRKPMLRPAESDCPVEWSDGSKHQAPETWKFPNVNCREAWKLWPLITKVNSIASRNLPKVIPETTGQFTWCDGSSHHAPEDWKFPSMV</sequence>
<dbReference type="AlphaFoldDB" id="A0A485KWR2"/>
<accession>A0A485KWR2</accession>
<evidence type="ECO:0000313" key="2">
    <source>
        <dbReference type="EMBL" id="VFT88978.1"/>
    </source>
</evidence>
<dbReference type="Proteomes" id="UP000332933">
    <property type="component" value="Unassembled WGS sequence"/>
</dbReference>
<keyword evidence="3" id="KW-1185">Reference proteome</keyword>
<proteinExistence type="predicted"/>